<proteinExistence type="inferred from homology"/>
<comment type="caution">
    <text evidence="3">The sequence shown here is derived from an EMBL/GenBank/DDBJ whole genome shotgun (WGS) entry which is preliminary data.</text>
</comment>
<sequence>MREYTIECRGLKSEAEFWAAYLAEVKPDGAHYFGRNLNAFWDAVSVGGPGSPGDNCALRFVHTDSLSTWRNGEFVSALRRIAAESKWVVICID</sequence>
<protein>
    <submittedName>
        <fullName evidence="3">Barstar family protein</fullName>
    </submittedName>
</protein>
<accession>A0ABV4A2Y1</accession>
<organism evidence="3 4">
    <name type="scientific">Comamonas guangdongensis</name>
    <dbReference type="NCBI Taxonomy" id="510515"/>
    <lineage>
        <taxon>Bacteria</taxon>
        <taxon>Pseudomonadati</taxon>
        <taxon>Pseudomonadota</taxon>
        <taxon>Betaproteobacteria</taxon>
        <taxon>Burkholderiales</taxon>
        <taxon>Comamonadaceae</taxon>
        <taxon>Comamonas</taxon>
    </lineage>
</organism>
<evidence type="ECO:0000259" key="2">
    <source>
        <dbReference type="Pfam" id="PF01337"/>
    </source>
</evidence>
<evidence type="ECO:0000256" key="1">
    <source>
        <dbReference type="ARBA" id="ARBA00006845"/>
    </source>
</evidence>
<dbReference type="SUPFAM" id="SSF52038">
    <property type="entry name" value="Barstar-related"/>
    <property type="match status" value="1"/>
</dbReference>
<dbReference type="RefSeq" id="WP_369340581.1">
    <property type="nucleotide sequence ID" value="NZ_JBFYGN010000049.1"/>
</dbReference>
<dbReference type="Pfam" id="PF01337">
    <property type="entry name" value="Barstar"/>
    <property type="match status" value="1"/>
</dbReference>
<comment type="similarity">
    <text evidence="1">Belongs to the barstar family.</text>
</comment>
<feature type="domain" description="Barstar (barnase inhibitor)" evidence="2">
    <location>
        <begin position="1"/>
        <end position="78"/>
    </location>
</feature>
<dbReference type="InterPro" id="IPR035905">
    <property type="entry name" value="Barstar-like_sf"/>
</dbReference>
<gene>
    <name evidence="3" type="ORF">AB6724_21495</name>
</gene>
<name>A0ABV4A2Y1_9BURK</name>
<dbReference type="Proteomes" id="UP001561046">
    <property type="component" value="Unassembled WGS sequence"/>
</dbReference>
<evidence type="ECO:0000313" key="4">
    <source>
        <dbReference type="Proteomes" id="UP001561046"/>
    </source>
</evidence>
<dbReference type="Gene3D" id="3.30.370.10">
    <property type="entry name" value="Barstar-like"/>
    <property type="match status" value="1"/>
</dbReference>
<keyword evidence="4" id="KW-1185">Reference proteome</keyword>
<dbReference type="EMBL" id="JBFYGN010000049">
    <property type="protein sequence ID" value="MEX8195411.1"/>
    <property type="molecule type" value="Genomic_DNA"/>
</dbReference>
<evidence type="ECO:0000313" key="3">
    <source>
        <dbReference type="EMBL" id="MEX8195411.1"/>
    </source>
</evidence>
<dbReference type="InterPro" id="IPR000468">
    <property type="entry name" value="Barstar"/>
</dbReference>
<reference evidence="3 4" key="1">
    <citation type="journal article" date="2013" name="Int. J. Syst. Evol. Microbiol.">
        <title>Comamonas guangdongensis sp. nov., isolated from subterranean forest sediment, and emended description of the genus Comamonas.</title>
        <authorList>
            <person name="Zhang J."/>
            <person name="Wang Y."/>
            <person name="Zhou S."/>
            <person name="Wu C."/>
            <person name="He J."/>
            <person name="Li F."/>
        </authorList>
    </citation>
    <scope>NUCLEOTIDE SEQUENCE [LARGE SCALE GENOMIC DNA]</scope>
    <source>
        <strain evidence="3 4">CCTCC AB2011133</strain>
    </source>
</reference>